<dbReference type="Gene3D" id="3.40.50.620">
    <property type="entry name" value="HUPs"/>
    <property type="match status" value="1"/>
</dbReference>
<dbReference type="GO" id="GO:0006424">
    <property type="term" value="P:glutamyl-tRNA aminoacylation"/>
    <property type="evidence" value="ECO:0007669"/>
    <property type="project" value="UniProtKB-UniRule"/>
</dbReference>
<dbReference type="InterPro" id="IPR045462">
    <property type="entry name" value="aa-tRNA-synth_I_cd-bd"/>
</dbReference>
<feature type="short sequence motif" description="'HIGH' region" evidence="7">
    <location>
        <begin position="9"/>
        <end position="19"/>
    </location>
</feature>
<protein>
    <recommendedName>
        <fullName evidence="7">Glutamate--tRNA ligase</fullName>
        <ecNumber evidence="7">6.1.1.17</ecNumber>
    </recommendedName>
    <alternativeName>
        <fullName evidence="7">Glutamyl-tRNA synthetase</fullName>
        <shortName evidence="7">GluRS</shortName>
    </alternativeName>
</protein>
<keyword evidence="4 7" id="KW-0067">ATP-binding</keyword>
<dbReference type="FunFam" id="3.40.50.620:FF:000045">
    <property type="entry name" value="Glutamate--tRNA ligase, mitochondrial"/>
    <property type="match status" value="1"/>
</dbReference>
<dbReference type="InterPro" id="IPR014729">
    <property type="entry name" value="Rossmann-like_a/b/a_fold"/>
</dbReference>
<dbReference type="PANTHER" id="PTHR43311">
    <property type="entry name" value="GLUTAMATE--TRNA LIGASE"/>
    <property type="match status" value="1"/>
</dbReference>
<evidence type="ECO:0000313" key="11">
    <source>
        <dbReference type="Proteomes" id="UP000034054"/>
    </source>
</evidence>
<evidence type="ECO:0000313" key="10">
    <source>
        <dbReference type="EMBL" id="KKW31043.1"/>
    </source>
</evidence>
<gene>
    <name evidence="7" type="primary">gltX</name>
    <name evidence="10" type="ORF">UY76_C0067G0004</name>
</gene>
<evidence type="ECO:0000256" key="2">
    <source>
        <dbReference type="ARBA" id="ARBA00022598"/>
    </source>
</evidence>
<dbReference type="PATRIC" id="fig|1618979.3.peg.825"/>
<dbReference type="InterPro" id="IPR000924">
    <property type="entry name" value="Glu/Gln-tRNA-synth"/>
</dbReference>
<dbReference type="HAMAP" id="MF_00022">
    <property type="entry name" value="Glu_tRNA_synth_type1"/>
    <property type="match status" value="1"/>
</dbReference>
<comment type="similarity">
    <text evidence="1 7">Belongs to the class-I aminoacyl-tRNA synthetase family. Glutamate--tRNA ligase type 1 subfamily.</text>
</comment>
<keyword evidence="7" id="KW-0963">Cytoplasm</keyword>
<evidence type="ECO:0000256" key="7">
    <source>
        <dbReference type="HAMAP-Rule" id="MF_00022"/>
    </source>
</evidence>
<comment type="function">
    <text evidence="7">Catalyzes the attachment of glutamate to tRNA(Glu) in a two-step reaction: glutamate is first activated by ATP to form Glu-AMP and then transferred to the acceptor end of tRNA(Glu).</text>
</comment>
<evidence type="ECO:0000256" key="1">
    <source>
        <dbReference type="ARBA" id="ARBA00007894"/>
    </source>
</evidence>
<dbReference type="PANTHER" id="PTHR43311:SF2">
    <property type="entry name" value="GLUTAMATE--TRNA LIGASE, MITOCHONDRIAL-RELATED"/>
    <property type="match status" value="1"/>
</dbReference>
<dbReference type="InterPro" id="IPR004527">
    <property type="entry name" value="Glu-tRNA-ligase_bac/mito"/>
</dbReference>
<dbReference type="PRINTS" id="PR00987">
    <property type="entry name" value="TRNASYNTHGLU"/>
</dbReference>
<dbReference type="AlphaFoldDB" id="A0A0G1XIG4"/>
<evidence type="ECO:0000256" key="4">
    <source>
        <dbReference type="ARBA" id="ARBA00022840"/>
    </source>
</evidence>
<dbReference type="GO" id="GO:0005737">
    <property type="term" value="C:cytoplasm"/>
    <property type="evidence" value="ECO:0007669"/>
    <property type="project" value="UniProtKB-SubCell"/>
</dbReference>
<dbReference type="InterPro" id="IPR033910">
    <property type="entry name" value="GluRS_core"/>
</dbReference>
<dbReference type="Pfam" id="PF00749">
    <property type="entry name" value="tRNA-synt_1c"/>
    <property type="match status" value="1"/>
</dbReference>
<feature type="domain" description="Aminoacyl-tRNA synthetase class I anticodon-binding" evidence="9">
    <location>
        <begin position="392"/>
        <end position="441"/>
    </location>
</feature>
<sequence>MNVKTRFPPSPTGFLHVGSLRTALYNYLFAKKHGGTFLVRVEDTDRERLVEGAVESLIRTLETVGITYDEGPILVDGKLSEKGTNGPYTQSHRLPIYKAHAQKLVEQGSAYYCFCSKDRLEELRNQQQIAKLQTKYDRQCVKLDPEEISRRLAAGESHVIRLQIPDGETTFQDEIRGPITISNSEIDDQVLMKVDGYPTYHLAVVVDDHLMGVTHIIRGEEWISSVPKHVVLYNAFGFPMPSFAHLPLILNADKSKLSKRQGDVAVEDYLAKGYLPEALVNFVALLGFNPTGDREIYTVEELVEAFELSKVNKSGAVFDRTKLDWMNGQYIRSVDSERLFVLAQPYFGDASTLPDEQKKKILEVEKERLVTLMELEERVKMYLALTEYPATDLVWKNGYQNGNVLWPLRVALSGQTQSSGPFDLLWVLGTQEGRARLLIAIDKLTS</sequence>
<dbReference type="NCBIfam" id="TIGR00464">
    <property type="entry name" value="gltX_bact"/>
    <property type="match status" value="1"/>
</dbReference>
<dbReference type="InterPro" id="IPR049940">
    <property type="entry name" value="GluQ/Sye"/>
</dbReference>
<evidence type="ECO:0000259" key="8">
    <source>
        <dbReference type="Pfam" id="PF00749"/>
    </source>
</evidence>
<dbReference type="InterPro" id="IPR020058">
    <property type="entry name" value="Glu/Gln-tRNA-synth_Ib_cat-dom"/>
</dbReference>
<reference evidence="10 11" key="1">
    <citation type="journal article" date="2015" name="Nature">
        <title>rRNA introns, odd ribosomes, and small enigmatic genomes across a large radiation of phyla.</title>
        <authorList>
            <person name="Brown C.T."/>
            <person name="Hug L.A."/>
            <person name="Thomas B.C."/>
            <person name="Sharon I."/>
            <person name="Castelle C.J."/>
            <person name="Singh A."/>
            <person name="Wilkins M.J."/>
            <person name="Williams K.H."/>
            <person name="Banfield J.F."/>
        </authorList>
    </citation>
    <scope>NUCLEOTIDE SEQUENCE [LARGE SCALE GENOMIC DNA]</scope>
</reference>
<dbReference type="InterPro" id="IPR020751">
    <property type="entry name" value="aa-tRNA-synth_I_codon-bd_sub2"/>
</dbReference>
<keyword evidence="2 7" id="KW-0436">Ligase</keyword>
<dbReference type="Gene3D" id="1.10.10.350">
    <property type="match status" value="1"/>
</dbReference>
<dbReference type="GO" id="GO:0008270">
    <property type="term" value="F:zinc ion binding"/>
    <property type="evidence" value="ECO:0007669"/>
    <property type="project" value="InterPro"/>
</dbReference>
<dbReference type="GO" id="GO:0005524">
    <property type="term" value="F:ATP binding"/>
    <property type="evidence" value="ECO:0007669"/>
    <property type="project" value="UniProtKB-UniRule"/>
</dbReference>
<dbReference type="InterPro" id="IPR008925">
    <property type="entry name" value="aa_tRNA-synth_I_cd-bd_sf"/>
</dbReference>
<comment type="caution">
    <text evidence="7">Lacks conserved residue(s) required for the propagation of feature annotation.</text>
</comment>
<feature type="short sequence motif" description="'KMSKS' region" evidence="7">
    <location>
        <begin position="256"/>
        <end position="260"/>
    </location>
</feature>
<feature type="binding site" evidence="7">
    <location>
        <position position="259"/>
    </location>
    <ligand>
        <name>ATP</name>
        <dbReference type="ChEBI" id="CHEBI:30616"/>
    </ligand>
</feature>
<keyword evidence="3 7" id="KW-0547">Nucleotide-binding</keyword>
<comment type="subcellular location">
    <subcellularLocation>
        <location evidence="7">Cytoplasm</location>
    </subcellularLocation>
</comment>
<keyword evidence="5 7" id="KW-0648">Protein biosynthesis</keyword>
<accession>A0A0G1XIG4</accession>
<dbReference type="GO" id="GO:0004818">
    <property type="term" value="F:glutamate-tRNA ligase activity"/>
    <property type="evidence" value="ECO:0007669"/>
    <property type="project" value="UniProtKB-UniRule"/>
</dbReference>
<dbReference type="Pfam" id="PF19269">
    <property type="entry name" value="Anticodon_2"/>
    <property type="match status" value="1"/>
</dbReference>
<name>A0A0G1XIG4_9BACT</name>
<dbReference type="EC" id="6.1.1.17" evidence="7"/>
<organism evidence="10 11">
    <name type="scientific">Candidatus Uhrbacteria bacterium GW2011_GWA2_52_8d</name>
    <dbReference type="NCBI Taxonomy" id="1618979"/>
    <lineage>
        <taxon>Bacteria</taxon>
        <taxon>Candidatus Uhriibacteriota</taxon>
    </lineage>
</organism>
<dbReference type="SUPFAM" id="SSF48163">
    <property type="entry name" value="An anticodon-binding domain of class I aminoacyl-tRNA synthetases"/>
    <property type="match status" value="1"/>
</dbReference>
<evidence type="ECO:0000256" key="3">
    <source>
        <dbReference type="ARBA" id="ARBA00022741"/>
    </source>
</evidence>
<dbReference type="GO" id="GO:0000049">
    <property type="term" value="F:tRNA binding"/>
    <property type="evidence" value="ECO:0007669"/>
    <property type="project" value="InterPro"/>
</dbReference>
<evidence type="ECO:0000256" key="5">
    <source>
        <dbReference type="ARBA" id="ARBA00022917"/>
    </source>
</evidence>
<keyword evidence="6 7" id="KW-0030">Aminoacyl-tRNA synthetase</keyword>
<comment type="caution">
    <text evidence="10">The sequence shown here is derived from an EMBL/GenBank/DDBJ whole genome shotgun (WGS) entry which is preliminary data.</text>
</comment>
<proteinExistence type="inferred from homology"/>
<comment type="subunit">
    <text evidence="7">Monomer.</text>
</comment>
<evidence type="ECO:0000256" key="6">
    <source>
        <dbReference type="ARBA" id="ARBA00023146"/>
    </source>
</evidence>
<feature type="domain" description="Glutamyl/glutaminyl-tRNA synthetase class Ib catalytic" evidence="8">
    <location>
        <begin position="3"/>
        <end position="325"/>
    </location>
</feature>
<dbReference type="EMBL" id="LCRH01000067">
    <property type="protein sequence ID" value="KKW31043.1"/>
    <property type="molecule type" value="Genomic_DNA"/>
</dbReference>
<dbReference type="Proteomes" id="UP000034054">
    <property type="component" value="Unassembled WGS sequence"/>
</dbReference>
<dbReference type="SUPFAM" id="SSF52374">
    <property type="entry name" value="Nucleotidylyl transferase"/>
    <property type="match status" value="1"/>
</dbReference>
<dbReference type="CDD" id="cd00808">
    <property type="entry name" value="GluRS_core"/>
    <property type="match status" value="1"/>
</dbReference>
<comment type="catalytic activity">
    <reaction evidence="7">
        <text>tRNA(Glu) + L-glutamate + ATP = L-glutamyl-tRNA(Glu) + AMP + diphosphate</text>
        <dbReference type="Rhea" id="RHEA:23540"/>
        <dbReference type="Rhea" id="RHEA-COMP:9663"/>
        <dbReference type="Rhea" id="RHEA-COMP:9680"/>
        <dbReference type="ChEBI" id="CHEBI:29985"/>
        <dbReference type="ChEBI" id="CHEBI:30616"/>
        <dbReference type="ChEBI" id="CHEBI:33019"/>
        <dbReference type="ChEBI" id="CHEBI:78442"/>
        <dbReference type="ChEBI" id="CHEBI:78520"/>
        <dbReference type="ChEBI" id="CHEBI:456215"/>
        <dbReference type="EC" id="6.1.1.17"/>
    </reaction>
</comment>
<evidence type="ECO:0000259" key="9">
    <source>
        <dbReference type="Pfam" id="PF19269"/>
    </source>
</evidence>